<name>K5X336_AGABU</name>
<organism evidence="9 10">
    <name type="scientific">Agaricus bisporus var. burnettii (strain JB137-S8 / ATCC MYA-4627 / FGSC 10392)</name>
    <name type="common">White button mushroom</name>
    <dbReference type="NCBI Taxonomy" id="597362"/>
    <lineage>
        <taxon>Eukaryota</taxon>
        <taxon>Fungi</taxon>
        <taxon>Dikarya</taxon>
        <taxon>Basidiomycota</taxon>
        <taxon>Agaricomycotina</taxon>
        <taxon>Agaricomycetes</taxon>
        <taxon>Agaricomycetidae</taxon>
        <taxon>Agaricales</taxon>
        <taxon>Agaricineae</taxon>
        <taxon>Agaricaceae</taxon>
        <taxon>Agaricus</taxon>
    </lineage>
</organism>
<dbReference type="EMBL" id="JH971387">
    <property type="protein sequence ID" value="EKM82236.1"/>
    <property type="molecule type" value="Genomic_DNA"/>
</dbReference>
<dbReference type="InParanoid" id="K5X336"/>
<feature type="active site" evidence="5 6">
    <location>
        <position position="300"/>
    </location>
</feature>
<dbReference type="InterPro" id="IPR038765">
    <property type="entry name" value="Papain-like_cys_pep_sf"/>
</dbReference>
<feature type="compositionally biased region" description="Basic and acidic residues" evidence="7">
    <location>
        <begin position="740"/>
        <end position="752"/>
    </location>
</feature>
<dbReference type="PRINTS" id="PR00704">
    <property type="entry name" value="CALPAIN"/>
</dbReference>
<dbReference type="PROSITE" id="PS00139">
    <property type="entry name" value="THIOL_PROTEASE_CYS"/>
    <property type="match status" value="1"/>
</dbReference>
<dbReference type="STRING" id="597362.K5X336"/>
<sequence length="752" mass="85580">MATTTTPKLNTISFVQQRPSLLVTSELENAIQDCKKKVARIARDCRLKNRKFRDVEFDLEGDQNRCLWGVLTKRHDNFSPADVHRVTQIFENPQFFVGGEPDSNDIVQGALGDCWFLSALATVSNVPELVKTFCVDRDEEVGVYGFIFFRDNGWETVVIDDLLFTRVPKWEELTRAEQELYHFDKNRYNSSARQGGKTLYFASSGSLGETWVPLMEKAYAKLHGNYSHLNGGFTGEAIEDLTGGVSSFLQTKDILDTNKFWSEELLRANQDRLFACSFHDLDNARNGRNDIKVQGLIGGHAYSVLRAKQCKGKRFLVIRNPWGKTEWTGPWSDGSKEWTKDYLGVLEELDHVFGDDGQFIMEYKDWLECFSHIDRTILFDSNWIMSSQWLRVPCRPLPTAWSYGDVSFTFTLSSSTLAVLVLSRLDERYFRDISARSYWNLNFVLVKEGEIEPVAESVHAMFWSRSVNLEIELEAGKYFVYVRIDRELDHSAEYAPTIDDWVLRKLSFVMAARAKSRSIASSKQGFLTTHANFVPTKLQSLIDTDFKQYKKEQEKRAKEEAAKKAEEEAEDEGSKAEAVEVESDDDPGAETITTTTTTTVVQTVKKVKKPKPEAIVDSSMSSSGQPKGNESTIPSNRRPELLNVPNAKYQQEHEWAQYTTSTAPVDPTAYIIKRDDEDDVYLGLRVYTHKDTPAVVVGRLKVTPEQKTADRKDEKASDDNPQETRKQTLGSLLDDDCDCDECRGLQKPHPQD</sequence>
<dbReference type="GO" id="GO:0006508">
    <property type="term" value="P:proteolysis"/>
    <property type="evidence" value="ECO:0007669"/>
    <property type="project" value="UniProtKB-KW"/>
</dbReference>
<dbReference type="Proteomes" id="UP000008493">
    <property type="component" value="Unassembled WGS sequence"/>
</dbReference>
<dbReference type="OrthoDB" id="424753at2759"/>
<dbReference type="PANTHER" id="PTHR10183:SF379">
    <property type="entry name" value="CALPAIN-5"/>
    <property type="match status" value="1"/>
</dbReference>
<dbReference type="InterPro" id="IPR000169">
    <property type="entry name" value="Pept_cys_AS"/>
</dbReference>
<gene>
    <name evidence="9" type="ORF">AGABI1DRAFT_36466</name>
</gene>
<evidence type="ECO:0000256" key="3">
    <source>
        <dbReference type="ARBA" id="ARBA00022801"/>
    </source>
</evidence>
<keyword evidence="3 6" id="KW-0378">Hydrolase</keyword>
<feature type="compositionally biased region" description="Polar residues" evidence="7">
    <location>
        <begin position="618"/>
        <end position="635"/>
    </location>
</feature>
<feature type="region of interest" description="Disordered" evidence="7">
    <location>
        <begin position="557"/>
        <end position="591"/>
    </location>
</feature>
<dbReference type="InterPro" id="IPR001300">
    <property type="entry name" value="Peptidase_C2_calpain_cat"/>
</dbReference>
<evidence type="ECO:0000313" key="10">
    <source>
        <dbReference type="Proteomes" id="UP000008493"/>
    </source>
</evidence>
<feature type="compositionally biased region" description="Basic and acidic residues" evidence="7">
    <location>
        <begin position="702"/>
        <end position="726"/>
    </location>
</feature>
<dbReference type="OMA" id="MEYKDWL"/>
<dbReference type="InterPro" id="IPR022684">
    <property type="entry name" value="Calpain_cysteine_protease"/>
</dbReference>
<keyword evidence="10" id="KW-1185">Reference proteome</keyword>
<dbReference type="KEGG" id="abp:AGABI1DRAFT36466"/>
<dbReference type="Gene3D" id="3.90.70.10">
    <property type="entry name" value="Cysteine proteinases"/>
    <property type="match status" value="1"/>
</dbReference>
<evidence type="ECO:0000256" key="7">
    <source>
        <dbReference type="SAM" id="MobiDB-lite"/>
    </source>
</evidence>
<dbReference type="AlphaFoldDB" id="K5X336"/>
<evidence type="ECO:0000256" key="4">
    <source>
        <dbReference type="ARBA" id="ARBA00022807"/>
    </source>
</evidence>
<keyword evidence="4 6" id="KW-0788">Thiol protease</keyword>
<feature type="compositionally biased region" description="Basic and acidic residues" evidence="7">
    <location>
        <begin position="557"/>
        <end position="578"/>
    </location>
</feature>
<evidence type="ECO:0000256" key="5">
    <source>
        <dbReference type="PIRSR" id="PIRSR622684-1"/>
    </source>
</evidence>
<dbReference type="SUPFAM" id="SSF54001">
    <property type="entry name" value="Cysteine proteinases"/>
    <property type="match status" value="1"/>
</dbReference>
<feature type="active site" evidence="5 6">
    <location>
        <position position="114"/>
    </location>
</feature>
<evidence type="ECO:0000313" key="9">
    <source>
        <dbReference type="EMBL" id="EKM82236.1"/>
    </source>
</evidence>
<reference evidence="10" key="1">
    <citation type="journal article" date="2012" name="Proc. Natl. Acad. Sci. U.S.A.">
        <title>Genome sequence of the button mushroom Agaricus bisporus reveals mechanisms governing adaptation to a humic-rich ecological niche.</title>
        <authorList>
            <person name="Morin E."/>
            <person name="Kohler A."/>
            <person name="Baker A.R."/>
            <person name="Foulongne-Oriol M."/>
            <person name="Lombard V."/>
            <person name="Nagy L.G."/>
            <person name="Ohm R.A."/>
            <person name="Patyshakuliyeva A."/>
            <person name="Brun A."/>
            <person name="Aerts A.L."/>
            <person name="Bailey A.M."/>
            <person name="Billette C."/>
            <person name="Coutinho P.M."/>
            <person name="Deakin G."/>
            <person name="Doddapaneni H."/>
            <person name="Floudas D."/>
            <person name="Grimwood J."/>
            <person name="Hilden K."/>
            <person name="Kuees U."/>
            <person name="LaButti K.M."/>
            <person name="Lapidus A."/>
            <person name="Lindquist E.A."/>
            <person name="Lucas S.M."/>
            <person name="Murat C."/>
            <person name="Riley R.W."/>
            <person name="Salamov A.A."/>
            <person name="Schmutz J."/>
            <person name="Subramanian V."/>
            <person name="Woesten H.A.B."/>
            <person name="Xu J."/>
            <person name="Eastwood D.C."/>
            <person name="Foster G.D."/>
            <person name="Sonnenberg A.S."/>
            <person name="Cullen D."/>
            <person name="de Vries R.P."/>
            <person name="Lundell T."/>
            <person name="Hibbett D.S."/>
            <person name="Henrissat B."/>
            <person name="Burton K.S."/>
            <person name="Kerrigan R.W."/>
            <person name="Challen M.P."/>
            <person name="Grigoriev I.V."/>
            <person name="Martin F."/>
        </authorList>
    </citation>
    <scope>NUCLEOTIDE SEQUENCE [LARGE SCALE GENOMIC DNA]</scope>
    <source>
        <strain evidence="10">JB137-S8 / ATCC MYA-4627 / FGSC 10392</strain>
    </source>
</reference>
<dbReference type="PANTHER" id="PTHR10183">
    <property type="entry name" value="CALPAIN"/>
    <property type="match status" value="1"/>
</dbReference>
<dbReference type="GO" id="GO:0004198">
    <property type="term" value="F:calcium-dependent cysteine-type endopeptidase activity"/>
    <property type="evidence" value="ECO:0007669"/>
    <property type="project" value="InterPro"/>
</dbReference>
<feature type="region of interest" description="Disordered" evidence="7">
    <location>
        <begin position="699"/>
        <end position="752"/>
    </location>
</feature>
<evidence type="ECO:0000256" key="6">
    <source>
        <dbReference type="PROSITE-ProRule" id="PRU00239"/>
    </source>
</evidence>
<feature type="active site" evidence="5 6">
    <location>
        <position position="320"/>
    </location>
</feature>
<dbReference type="Pfam" id="PF00648">
    <property type="entry name" value="Peptidase_C2"/>
    <property type="match status" value="1"/>
</dbReference>
<feature type="compositionally biased region" description="Acidic residues" evidence="7">
    <location>
        <begin position="579"/>
        <end position="588"/>
    </location>
</feature>
<protein>
    <recommendedName>
        <fullName evidence="8">Calpain catalytic domain-containing protein</fullName>
    </recommendedName>
</protein>
<dbReference type="SMART" id="SM00230">
    <property type="entry name" value="CysPc"/>
    <property type="match status" value="1"/>
</dbReference>
<dbReference type="GeneID" id="18829193"/>
<feature type="region of interest" description="Disordered" evidence="7">
    <location>
        <begin position="604"/>
        <end position="640"/>
    </location>
</feature>
<feature type="domain" description="Calpain catalytic" evidence="8">
    <location>
        <begin position="85"/>
        <end position="379"/>
    </location>
</feature>
<accession>K5X336</accession>
<dbReference type="RefSeq" id="XP_007327171.1">
    <property type="nucleotide sequence ID" value="XM_007327109.1"/>
</dbReference>
<dbReference type="eggNOG" id="KOG0045">
    <property type="taxonomic scope" value="Eukaryota"/>
</dbReference>
<evidence type="ECO:0000259" key="8">
    <source>
        <dbReference type="PROSITE" id="PS50203"/>
    </source>
</evidence>
<keyword evidence="2 6" id="KW-0645">Protease</keyword>
<dbReference type="PROSITE" id="PS50203">
    <property type="entry name" value="CALPAIN_CAT"/>
    <property type="match status" value="1"/>
</dbReference>
<evidence type="ECO:0000256" key="2">
    <source>
        <dbReference type="ARBA" id="ARBA00022670"/>
    </source>
</evidence>
<dbReference type="CDD" id="cd00044">
    <property type="entry name" value="CysPc"/>
    <property type="match status" value="1"/>
</dbReference>
<proteinExistence type="inferred from homology"/>
<comment type="similarity">
    <text evidence="1">Belongs to the peptidase C2 family.</text>
</comment>
<evidence type="ECO:0000256" key="1">
    <source>
        <dbReference type="ARBA" id="ARBA00007623"/>
    </source>
</evidence>
<dbReference type="HOGENOM" id="CLU_006072_2_0_1"/>